<organism evidence="4 5">
    <name type="scientific">Blautia wexlerae</name>
    <dbReference type="NCBI Taxonomy" id="418240"/>
    <lineage>
        <taxon>Bacteria</taxon>
        <taxon>Bacillati</taxon>
        <taxon>Bacillota</taxon>
        <taxon>Clostridia</taxon>
        <taxon>Lachnospirales</taxon>
        <taxon>Lachnospiraceae</taxon>
        <taxon>Blautia</taxon>
    </lineage>
</organism>
<dbReference type="AlphaFoldDB" id="A0A6L8XUT7"/>
<evidence type="ECO:0000313" key="4">
    <source>
        <dbReference type="EMBL" id="MZS89510.1"/>
    </source>
</evidence>
<evidence type="ECO:0000256" key="1">
    <source>
        <dbReference type="ARBA" id="ARBA00023125"/>
    </source>
</evidence>
<dbReference type="PANTHER" id="PTHR46558">
    <property type="entry name" value="TRACRIPTIONAL REGULATORY PROTEIN-RELATED-RELATED"/>
    <property type="match status" value="1"/>
</dbReference>
<keyword evidence="1" id="KW-0238">DNA-binding</keyword>
<dbReference type="InterPro" id="IPR001387">
    <property type="entry name" value="Cro/C1-type_HTH"/>
</dbReference>
<dbReference type="Gene3D" id="1.10.260.40">
    <property type="entry name" value="lambda repressor-like DNA-binding domains"/>
    <property type="match status" value="1"/>
</dbReference>
<gene>
    <name evidence="4" type="ORF">GT712_10615</name>
</gene>
<dbReference type="PANTHER" id="PTHR46558:SF4">
    <property type="entry name" value="DNA-BIDING PHAGE PROTEIN"/>
    <property type="match status" value="1"/>
</dbReference>
<protein>
    <submittedName>
        <fullName evidence="4">Helix-turn-helix domain-containing protein</fullName>
    </submittedName>
</protein>
<sequence>MSVGSRIRELREDKELSRAELADKIGVTIGAVSNYENEVSSPKEPILFKIMEVLECDANYLFQDSINIPTMKDSFSVLEHNLIKKYRELDAHGKDMVATVLQKEYDHIIELRDSVSQTEELSEESNNITTIDLLAAHARTDVKQTPEGVQHDLDIMNDDSKWEE</sequence>
<feature type="domain" description="HTH cro/C1-type" evidence="3">
    <location>
        <begin position="7"/>
        <end position="61"/>
    </location>
</feature>
<reference evidence="4 5" key="1">
    <citation type="journal article" date="2019" name="Nat. Med.">
        <title>A library of human gut bacterial isolates paired with longitudinal multiomics data enables mechanistic microbiome research.</title>
        <authorList>
            <person name="Poyet M."/>
            <person name="Groussin M."/>
            <person name="Gibbons S.M."/>
            <person name="Avila-Pacheco J."/>
            <person name="Jiang X."/>
            <person name="Kearney S.M."/>
            <person name="Perrotta A.R."/>
            <person name="Berdy B."/>
            <person name="Zhao S."/>
            <person name="Lieberman T.D."/>
            <person name="Swanson P.K."/>
            <person name="Smith M."/>
            <person name="Roesemann S."/>
            <person name="Alexander J.E."/>
            <person name="Rich S.A."/>
            <person name="Livny J."/>
            <person name="Vlamakis H."/>
            <person name="Clish C."/>
            <person name="Bullock K."/>
            <person name="Deik A."/>
            <person name="Scott J."/>
            <person name="Pierce K.A."/>
            <person name="Xavier R.J."/>
            <person name="Alm E.J."/>
        </authorList>
    </citation>
    <scope>NUCLEOTIDE SEQUENCE [LARGE SCALE GENOMIC DNA]</scope>
    <source>
        <strain evidence="4 5">BIOML-A12</strain>
    </source>
</reference>
<dbReference type="Pfam" id="PF01381">
    <property type="entry name" value="HTH_3"/>
    <property type="match status" value="1"/>
</dbReference>
<evidence type="ECO:0000259" key="3">
    <source>
        <dbReference type="PROSITE" id="PS50943"/>
    </source>
</evidence>
<dbReference type="GO" id="GO:0003677">
    <property type="term" value="F:DNA binding"/>
    <property type="evidence" value="ECO:0007669"/>
    <property type="project" value="UniProtKB-KW"/>
</dbReference>
<dbReference type="SMART" id="SM00530">
    <property type="entry name" value="HTH_XRE"/>
    <property type="match status" value="1"/>
</dbReference>
<dbReference type="EMBL" id="WWVF01000019">
    <property type="protein sequence ID" value="MZS89510.1"/>
    <property type="molecule type" value="Genomic_DNA"/>
</dbReference>
<comment type="caution">
    <text evidence="4">The sequence shown here is derived from an EMBL/GenBank/DDBJ whole genome shotgun (WGS) entry which is preliminary data.</text>
</comment>
<name>A0A6L8XUT7_9FIRM</name>
<evidence type="ECO:0000256" key="2">
    <source>
        <dbReference type="SAM" id="MobiDB-lite"/>
    </source>
</evidence>
<proteinExistence type="predicted"/>
<dbReference type="Proteomes" id="UP000477156">
    <property type="component" value="Unassembled WGS sequence"/>
</dbReference>
<dbReference type="CDD" id="cd00093">
    <property type="entry name" value="HTH_XRE"/>
    <property type="match status" value="1"/>
</dbReference>
<dbReference type="InterPro" id="IPR010982">
    <property type="entry name" value="Lambda_DNA-bd_dom_sf"/>
</dbReference>
<dbReference type="PROSITE" id="PS50943">
    <property type="entry name" value="HTH_CROC1"/>
    <property type="match status" value="1"/>
</dbReference>
<dbReference type="RefSeq" id="WP_161276228.1">
    <property type="nucleotide sequence ID" value="NZ_WWUZ01000006.1"/>
</dbReference>
<dbReference type="SUPFAM" id="SSF47413">
    <property type="entry name" value="lambda repressor-like DNA-binding domains"/>
    <property type="match status" value="1"/>
</dbReference>
<evidence type="ECO:0000313" key="5">
    <source>
        <dbReference type="Proteomes" id="UP000477156"/>
    </source>
</evidence>
<accession>A0A6L8XUT7</accession>
<feature type="region of interest" description="Disordered" evidence="2">
    <location>
        <begin position="145"/>
        <end position="164"/>
    </location>
</feature>